<proteinExistence type="predicted"/>
<reference evidence="1" key="1">
    <citation type="journal article" date="2014" name="BMC Genomics">
        <title>Characterizing the developmental transcriptome of the oriental fruit fly, Bactrocera dorsalis (Diptera: Tephritidae) through comparative genomic analysis with Drosophila melanogaster utilizing modENCODE datasets.</title>
        <authorList>
            <person name="Geib S.M."/>
            <person name="Calla B."/>
            <person name="Hall B."/>
            <person name="Hou S."/>
            <person name="Manoukis N.C."/>
        </authorList>
    </citation>
    <scope>NUCLEOTIDE SEQUENCE</scope>
    <source>
        <strain evidence="1">Punador</strain>
    </source>
</reference>
<accession>A0A034WSD6</accession>
<dbReference type="EMBL" id="GAKP01000456">
    <property type="protein sequence ID" value="JAC58496.1"/>
    <property type="molecule type" value="Transcribed_RNA"/>
</dbReference>
<protein>
    <submittedName>
        <fullName evidence="1">Uncharacterized protein</fullName>
    </submittedName>
</protein>
<dbReference type="AlphaFoldDB" id="A0A034WSD6"/>
<sequence>STILKEDKVNEMAQQLHNKYLEIEQLHDIIAFTGRRMQRRTRSVLPFIGSLYHSLFGLMDEEHAEVLTQKIEKAKENENYLLGLLRNQSSVEDVTLDVLKRQNQAYWDNFKIMNDSIFSMSSILDEQMKRELFIETATKLSTTMETFEMLQRDIISVLWNSRGNFMEKLLPIKKF</sequence>
<feature type="non-terminal residue" evidence="1">
    <location>
        <position position="1"/>
    </location>
</feature>
<organism evidence="1">
    <name type="scientific">Bactrocera dorsalis</name>
    <name type="common">Oriental fruit fly</name>
    <name type="synonym">Dacus dorsalis</name>
    <dbReference type="NCBI Taxonomy" id="27457"/>
    <lineage>
        <taxon>Eukaryota</taxon>
        <taxon>Metazoa</taxon>
        <taxon>Ecdysozoa</taxon>
        <taxon>Arthropoda</taxon>
        <taxon>Hexapoda</taxon>
        <taxon>Insecta</taxon>
        <taxon>Pterygota</taxon>
        <taxon>Neoptera</taxon>
        <taxon>Endopterygota</taxon>
        <taxon>Diptera</taxon>
        <taxon>Brachycera</taxon>
        <taxon>Muscomorpha</taxon>
        <taxon>Tephritoidea</taxon>
        <taxon>Tephritidae</taxon>
        <taxon>Bactrocera</taxon>
        <taxon>Bactrocera</taxon>
    </lineage>
</organism>
<evidence type="ECO:0000313" key="1">
    <source>
        <dbReference type="EMBL" id="JAC58496.1"/>
    </source>
</evidence>
<name>A0A034WSD6_BACDO</name>
<dbReference type="Pfam" id="PF12259">
    <property type="entry name" value="Baculo_F"/>
    <property type="match status" value="1"/>
</dbReference>
<dbReference type="InterPro" id="IPR022048">
    <property type="entry name" value="Envelope_fusion-like"/>
</dbReference>